<feature type="transmembrane region" description="Helical" evidence="6">
    <location>
        <begin position="214"/>
        <end position="237"/>
    </location>
</feature>
<feature type="transmembrane region" description="Helical" evidence="6">
    <location>
        <begin position="152"/>
        <end position="178"/>
    </location>
</feature>
<evidence type="ECO:0000313" key="7">
    <source>
        <dbReference type="EMBL" id="KKK99092.1"/>
    </source>
</evidence>
<feature type="transmembrane region" description="Helical" evidence="6">
    <location>
        <begin position="9"/>
        <end position="29"/>
    </location>
</feature>
<name>A0A0F8ZYP5_9ZZZZ</name>
<dbReference type="EMBL" id="LAZR01045344">
    <property type="protein sequence ID" value="KKK99092.1"/>
    <property type="molecule type" value="Genomic_DNA"/>
</dbReference>
<feature type="transmembrane region" description="Helical" evidence="6">
    <location>
        <begin position="374"/>
        <end position="393"/>
    </location>
</feature>
<feature type="transmembrane region" description="Helical" evidence="6">
    <location>
        <begin position="66"/>
        <end position="85"/>
    </location>
</feature>
<feature type="transmembrane region" description="Helical" evidence="6">
    <location>
        <begin position="432"/>
        <end position="453"/>
    </location>
</feature>
<evidence type="ECO:0000256" key="4">
    <source>
        <dbReference type="ARBA" id="ARBA00022989"/>
    </source>
</evidence>
<keyword evidence="3 6" id="KW-0812">Transmembrane</keyword>
<dbReference type="PANTHER" id="PTHR30250:SF11">
    <property type="entry name" value="O-ANTIGEN TRANSPORTER-RELATED"/>
    <property type="match status" value="1"/>
</dbReference>
<evidence type="ECO:0000256" key="2">
    <source>
        <dbReference type="ARBA" id="ARBA00022475"/>
    </source>
</evidence>
<dbReference type="AlphaFoldDB" id="A0A0F8ZYP5"/>
<dbReference type="GO" id="GO:0005886">
    <property type="term" value="C:plasma membrane"/>
    <property type="evidence" value="ECO:0007669"/>
    <property type="project" value="UniProtKB-SubCell"/>
</dbReference>
<keyword evidence="4 6" id="KW-1133">Transmembrane helix</keyword>
<feature type="non-terminal residue" evidence="7">
    <location>
        <position position="1"/>
    </location>
</feature>
<proteinExistence type="predicted"/>
<feature type="transmembrane region" description="Helical" evidence="6">
    <location>
        <begin position="282"/>
        <end position="304"/>
    </location>
</feature>
<evidence type="ECO:0000256" key="6">
    <source>
        <dbReference type="SAM" id="Phobius"/>
    </source>
</evidence>
<feature type="transmembrane region" description="Helical" evidence="6">
    <location>
        <begin position="351"/>
        <end position="368"/>
    </location>
</feature>
<evidence type="ECO:0008006" key="8">
    <source>
        <dbReference type="Google" id="ProtNLM"/>
    </source>
</evidence>
<feature type="transmembrane region" description="Helical" evidence="6">
    <location>
        <begin position="97"/>
        <end position="118"/>
    </location>
</feature>
<protein>
    <recommendedName>
        <fullName evidence="8">Polysaccharide biosynthesis protein C-terminal domain-containing protein</fullName>
    </recommendedName>
</protein>
<accession>A0A0F8ZYP5</accession>
<keyword evidence="5 6" id="KW-0472">Membrane</keyword>
<dbReference type="InterPro" id="IPR050833">
    <property type="entry name" value="Poly_Biosynth_Transport"/>
</dbReference>
<reference evidence="7" key="1">
    <citation type="journal article" date="2015" name="Nature">
        <title>Complex archaea that bridge the gap between prokaryotes and eukaryotes.</title>
        <authorList>
            <person name="Spang A."/>
            <person name="Saw J.H."/>
            <person name="Jorgensen S.L."/>
            <person name="Zaremba-Niedzwiedzka K."/>
            <person name="Martijn J."/>
            <person name="Lind A.E."/>
            <person name="van Eijk R."/>
            <person name="Schleper C."/>
            <person name="Guy L."/>
            <person name="Ettema T.J."/>
        </authorList>
    </citation>
    <scope>NUCLEOTIDE SEQUENCE</scope>
</reference>
<evidence type="ECO:0000256" key="5">
    <source>
        <dbReference type="ARBA" id="ARBA00023136"/>
    </source>
</evidence>
<keyword evidence="2" id="KW-1003">Cell membrane</keyword>
<feature type="non-terminal residue" evidence="7">
    <location>
        <position position="454"/>
    </location>
</feature>
<feature type="transmembrane region" description="Helical" evidence="6">
    <location>
        <begin position="405"/>
        <end position="426"/>
    </location>
</feature>
<feature type="transmembrane region" description="Helical" evidence="6">
    <location>
        <begin position="310"/>
        <end position="330"/>
    </location>
</feature>
<dbReference type="PANTHER" id="PTHR30250">
    <property type="entry name" value="PST FAMILY PREDICTED COLANIC ACID TRANSPORTER"/>
    <property type="match status" value="1"/>
</dbReference>
<sequence>ARLITPEEWGFLILSLSFINTAMFFSSFFPPAVESSIQYYVPRLISEGNKKNKIRNFILHVFKIKFGIIGIIYLIFIIIIIIFTLTSQETKIIQLTLILSPMIIFGVITSLCQAFLIAYQKFKLLFFISLFNSLFNSISTILISFLKLNNPLIFIAYTHLVGSIILFIILLLIMISLLPPHEREESYNNEDNSFFDLHKKYGKNIMFAGLASQIGILLVNFLFLNFGFVAFITYLLICDNIITRALTFSSTNKTTYLSIFSELYHKEDYVMFEKILFQTYKYLILLLCIVGAFFFFFINIYVIIIYSEVYIVILVAIQIYLFSAFAKLILRNLILIANSTNHTIINLKFNLFSLIIKITITIIALTFFDFFILIVFYVLSNFLSTFYLIFLIKRKTEFKLKIYRVYKPFIIFILALIITTVSTWFINFQFFSILLFNLIINSSLRFIIFLIVFV</sequence>
<comment type="caution">
    <text evidence="7">The sequence shown here is derived from an EMBL/GenBank/DDBJ whole genome shotgun (WGS) entry which is preliminary data.</text>
</comment>
<organism evidence="7">
    <name type="scientific">marine sediment metagenome</name>
    <dbReference type="NCBI Taxonomy" id="412755"/>
    <lineage>
        <taxon>unclassified sequences</taxon>
        <taxon>metagenomes</taxon>
        <taxon>ecological metagenomes</taxon>
    </lineage>
</organism>
<comment type="subcellular location">
    <subcellularLocation>
        <location evidence="1">Cell membrane</location>
        <topology evidence="1">Multi-pass membrane protein</topology>
    </subcellularLocation>
</comment>
<evidence type="ECO:0000256" key="3">
    <source>
        <dbReference type="ARBA" id="ARBA00022692"/>
    </source>
</evidence>
<feature type="transmembrane region" description="Helical" evidence="6">
    <location>
        <begin position="124"/>
        <end position="145"/>
    </location>
</feature>
<gene>
    <name evidence="7" type="ORF">LCGC14_2636210</name>
</gene>
<evidence type="ECO:0000256" key="1">
    <source>
        <dbReference type="ARBA" id="ARBA00004651"/>
    </source>
</evidence>